<gene>
    <name evidence="12" type="ORF">I2H38_03515</name>
</gene>
<dbReference type="GO" id="GO:0046872">
    <property type="term" value="F:metal ion binding"/>
    <property type="evidence" value="ECO:0007669"/>
    <property type="project" value="UniProtKB-KW"/>
</dbReference>
<dbReference type="EMBL" id="JADQDO010000001">
    <property type="protein sequence ID" value="MBF9232444.1"/>
    <property type="molecule type" value="Genomic_DNA"/>
</dbReference>
<evidence type="ECO:0000256" key="10">
    <source>
        <dbReference type="SAM" id="MobiDB-lite"/>
    </source>
</evidence>
<dbReference type="GO" id="GO:0020037">
    <property type="term" value="F:heme binding"/>
    <property type="evidence" value="ECO:0007669"/>
    <property type="project" value="InterPro"/>
</dbReference>
<keyword evidence="4" id="KW-0732">Signal</keyword>
<dbReference type="GO" id="GO:0004130">
    <property type="term" value="F:cytochrome-c peroxidase activity"/>
    <property type="evidence" value="ECO:0007669"/>
    <property type="project" value="TreeGrafter"/>
</dbReference>
<dbReference type="InterPro" id="IPR051395">
    <property type="entry name" value="Cytochrome_c_Peroxidase/MauG"/>
</dbReference>
<evidence type="ECO:0000256" key="9">
    <source>
        <dbReference type="PIRSR" id="PIRSR000294-2"/>
    </source>
</evidence>
<dbReference type="InterPro" id="IPR036909">
    <property type="entry name" value="Cyt_c-like_dom_sf"/>
</dbReference>
<keyword evidence="7 9" id="KW-0408">Iron</keyword>
<evidence type="ECO:0000256" key="5">
    <source>
        <dbReference type="ARBA" id="ARBA00022764"/>
    </source>
</evidence>
<organism evidence="12 13">
    <name type="scientific">Microvirga alba</name>
    <dbReference type="NCBI Taxonomy" id="2791025"/>
    <lineage>
        <taxon>Bacteria</taxon>
        <taxon>Pseudomonadati</taxon>
        <taxon>Pseudomonadota</taxon>
        <taxon>Alphaproteobacteria</taxon>
        <taxon>Hyphomicrobiales</taxon>
        <taxon>Methylobacteriaceae</taxon>
        <taxon>Microvirga</taxon>
    </lineage>
</organism>
<dbReference type="AlphaFoldDB" id="A0A931FLU3"/>
<feature type="domain" description="Cytochrome c" evidence="11">
    <location>
        <begin position="250"/>
        <end position="403"/>
    </location>
</feature>
<dbReference type="GO" id="GO:0042597">
    <property type="term" value="C:periplasmic space"/>
    <property type="evidence" value="ECO:0007669"/>
    <property type="project" value="UniProtKB-SubCell"/>
</dbReference>
<evidence type="ECO:0000313" key="12">
    <source>
        <dbReference type="EMBL" id="MBF9232444.1"/>
    </source>
</evidence>
<dbReference type="GO" id="GO:0009055">
    <property type="term" value="F:electron transfer activity"/>
    <property type="evidence" value="ECO:0007669"/>
    <property type="project" value="InterPro"/>
</dbReference>
<reference evidence="12" key="1">
    <citation type="submission" date="2020-11" db="EMBL/GenBank/DDBJ databases">
        <authorList>
            <person name="Kim M.K."/>
        </authorList>
    </citation>
    <scope>NUCLEOTIDE SEQUENCE</scope>
    <source>
        <strain evidence="12">BT350</strain>
    </source>
</reference>
<dbReference type="PANTHER" id="PTHR30600">
    <property type="entry name" value="CYTOCHROME C PEROXIDASE-RELATED"/>
    <property type="match status" value="1"/>
</dbReference>
<evidence type="ECO:0000256" key="7">
    <source>
        <dbReference type="ARBA" id="ARBA00023004"/>
    </source>
</evidence>
<comment type="caution">
    <text evidence="12">The sequence shown here is derived from an EMBL/GenBank/DDBJ whole genome shotgun (WGS) entry which is preliminary data.</text>
</comment>
<feature type="binding site" description="covalent" evidence="8">
    <location>
        <position position="268"/>
    </location>
    <ligand>
        <name>heme c</name>
        <dbReference type="ChEBI" id="CHEBI:61717"/>
        <label>2</label>
    </ligand>
</feature>
<dbReference type="SUPFAM" id="SSF46626">
    <property type="entry name" value="Cytochrome c"/>
    <property type="match status" value="2"/>
</dbReference>
<evidence type="ECO:0000256" key="4">
    <source>
        <dbReference type="ARBA" id="ARBA00022729"/>
    </source>
</evidence>
<evidence type="ECO:0000259" key="11">
    <source>
        <dbReference type="PROSITE" id="PS51007"/>
    </source>
</evidence>
<evidence type="ECO:0000256" key="3">
    <source>
        <dbReference type="ARBA" id="ARBA00022723"/>
    </source>
</evidence>
<evidence type="ECO:0000256" key="2">
    <source>
        <dbReference type="ARBA" id="ARBA00022617"/>
    </source>
</evidence>
<evidence type="ECO:0000256" key="8">
    <source>
        <dbReference type="PIRSR" id="PIRSR000294-1"/>
    </source>
</evidence>
<comment type="PTM">
    <text evidence="8">Binds 2 heme groups per subunit.</text>
</comment>
<sequence>MRRRAYLIPFILLGAGILAAGLHAASGPAVRWTEEERATIRSLALDDLPPLPAEPSNRLANDPRAAEFGRALFFDTRLSADGRVACATCHNPERQFQDGTPLARGVGVTNRRTMPIAGTAYSPFLFWDGRKDSLWSQALGPLESPVEHGGDRTQYGHIVAEHYRTSYEAVFGPLPNMGHLPPHAGPVADPDATAAWKAMPEADREAVSRVFANIGKAIAAYERTIRPPVTRFDTYASALGSGSDVGILSADEIAGLRLFIGKGACVTCHNGPLLTDNHFHNTGIPAVPGLPEDRGREAGAKLVREDAFNCLGKYSDAGEGDCSELRFMTAQGPELLRAFKTPSMRGVASRPPYMHAGQIGTLAEVVAHYSTAPAAPAGDSEIRPLNLSETELRQLIAFLATLEPRETEGEGPKGSENLPHP</sequence>
<feature type="region of interest" description="Disordered" evidence="10">
    <location>
        <begin position="402"/>
        <end position="421"/>
    </location>
</feature>
<feature type="binding site" description="covalent" evidence="8">
    <location>
        <position position="86"/>
    </location>
    <ligand>
        <name>heme c</name>
        <dbReference type="ChEBI" id="CHEBI:61717"/>
        <label>1</label>
    </ligand>
</feature>
<keyword evidence="3 9" id="KW-0479">Metal-binding</keyword>
<comment type="cofactor">
    <cofactor evidence="8">
        <name>heme</name>
        <dbReference type="ChEBI" id="CHEBI:30413"/>
    </cofactor>
    <text evidence="8">Binds 2 heme groups.</text>
</comment>
<feature type="binding site" description="covalent" evidence="8">
    <location>
        <position position="89"/>
    </location>
    <ligand>
        <name>heme c</name>
        <dbReference type="ChEBI" id="CHEBI:61717"/>
        <label>1</label>
    </ligand>
</feature>
<dbReference type="InterPro" id="IPR026259">
    <property type="entry name" value="MauG/Cytc_peroxidase"/>
</dbReference>
<dbReference type="InterPro" id="IPR009056">
    <property type="entry name" value="Cyt_c-like_dom"/>
</dbReference>
<dbReference type="PROSITE" id="PS51007">
    <property type="entry name" value="CYTC"/>
    <property type="match status" value="1"/>
</dbReference>
<accession>A0A931FLU3</accession>
<dbReference type="RefSeq" id="WP_196270399.1">
    <property type="nucleotide sequence ID" value="NZ_JADQDO010000001.1"/>
</dbReference>
<evidence type="ECO:0000313" key="13">
    <source>
        <dbReference type="Proteomes" id="UP000599312"/>
    </source>
</evidence>
<protein>
    <submittedName>
        <fullName evidence="12">Methylamine utilization protein</fullName>
    </submittedName>
</protein>
<name>A0A931FLU3_9HYPH</name>
<keyword evidence="2 8" id="KW-0349">Heme</keyword>
<feature type="compositionally biased region" description="Basic and acidic residues" evidence="10">
    <location>
        <begin position="403"/>
        <end position="413"/>
    </location>
</feature>
<dbReference type="PIRSF" id="PIRSF000294">
    <property type="entry name" value="Cytochrome-c_peroxidase"/>
    <property type="match status" value="1"/>
</dbReference>
<keyword evidence="13" id="KW-1185">Reference proteome</keyword>
<feature type="binding site" description="covalent" evidence="8">
    <location>
        <position position="265"/>
    </location>
    <ligand>
        <name>heme c</name>
        <dbReference type="ChEBI" id="CHEBI:61717"/>
        <label>2</label>
    </ligand>
</feature>
<evidence type="ECO:0000256" key="1">
    <source>
        <dbReference type="ARBA" id="ARBA00004418"/>
    </source>
</evidence>
<keyword evidence="6" id="KW-0560">Oxidoreductase</keyword>
<feature type="binding site" description="axial binding residue" evidence="9">
    <location>
        <position position="90"/>
    </location>
    <ligand>
        <name>heme c</name>
        <dbReference type="ChEBI" id="CHEBI:61717"/>
        <label>1</label>
    </ligand>
    <ligandPart>
        <name>Fe</name>
        <dbReference type="ChEBI" id="CHEBI:18248"/>
    </ligandPart>
</feature>
<dbReference type="Pfam" id="PF03150">
    <property type="entry name" value="CCP_MauG"/>
    <property type="match status" value="1"/>
</dbReference>
<dbReference type="InterPro" id="IPR004852">
    <property type="entry name" value="Di-haem_cyt_c_peroxidsae"/>
</dbReference>
<proteinExistence type="predicted"/>
<dbReference type="Gene3D" id="1.10.760.10">
    <property type="entry name" value="Cytochrome c-like domain"/>
    <property type="match status" value="2"/>
</dbReference>
<feature type="binding site" description="axial binding residue" evidence="9">
    <location>
        <position position="269"/>
    </location>
    <ligand>
        <name>heme c</name>
        <dbReference type="ChEBI" id="CHEBI:61717"/>
        <label>2</label>
    </ligand>
    <ligandPart>
        <name>Fe</name>
        <dbReference type="ChEBI" id="CHEBI:18248"/>
    </ligandPart>
</feature>
<dbReference type="PANTHER" id="PTHR30600:SF10">
    <property type="entry name" value="BLL6722 PROTEIN"/>
    <property type="match status" value="1"/>
</dbReference>
<comment type="subcellular location">
    <subcellularLocation>
        <location evidence="1">Periplasm</location>
    </subcellularLocation>
</comment>
<keyword evidence="5" id="KW-0574">Periplasm</keyword>
<evidence type="ECO:0000256" key="6">
    <source>
        <dbReference type="ARBA" id="ARBA00023002"/>
    </source>
</evidence>
<dbReference type="Proteomes" id="UP000599312">
    <property type="component" value="Unassembled WGS sequence"/>
</dbReference>